<gene>
    <name evidence="2" type="ORF">FRACYDRAFT_256529</name>
</gene>
<dbReference type="EMBL" id="KV784429">
    <property type="protein sequence ID" value="OEU06103.1"/>
    <property type="molecule type" value="Genomic_DNA"/>
</dbReference>
<dbReference type="PANTHER" id="PTHR20916">
    <property type="entry name" value="CYSTEINE AND GLYCINE-RICH PROTEIN 2 BINDING PROTEIN"/>
    <property type="match status" value="1"/>
</dbReference>
<dbReference type="InParanoid" id="A0A1E7EKN3"/>
<dbReference type="OrthoDB" id="46372at2759"/>
<evidence type="ECO:0000313" key="2">
    <source>
        <dbReference type="EMBL" id="OEU06103.1"/>
    </source>
</evidence>
<proteinExistence type="predicted"/>
<protein>
    <submittedName>
        <fullName evidence="2">Uncharacterized protein</fullName>
    </submittedName>
</protein>
<dbReference type="Proteomes" id="UP000095751">
    <property type="component" value="Unassembled WGS sequence"/>
</dbReference>
<dbReference type="PANTHER" id="PTHR20916:SF18">
    <property type="entry name" value="IPT_TIG DOMAIN-CONTAINING PROTEIN"/>
    <property type="match status" value="1"/>
</dbReference>
<accession>A0A1E7EKN3</accession>
<keyword evidence="3" id="KW-1185">Reference proteome</keyword>
<reference evidence="2 3" key="1">
    <citation type="submission" date="2016-09" db="EMBL/GenBank/DDBJ databases">
        <title>Extensive genetic diversity and differential bi-allelic expression allows diatom success in the polar Southern Ocean.</title>
        <authorList>
            <consortium name="DOE Joint Genome Institute"/>
            <person name="Mock T."/>
            <person name="Otillar R.P."/>
            <person name="Strauss J."/>
            <person name="Dupont C."/>
            <person name="Frickenhaus S."/>
            <person name="Maumus F."/>
            <person name="Mcmullan M."/>
            <person name="Sanges R."/>
            <person name="Schmutz J."/>
            <person name="Toseland A."/>
            <person name="Valas R."/>
            <person name="Veluchamy A."/>
            <person name="Ward B.J."/>
            <person name="Allen A."/>
            <person name="Barry K."/>
            <person name="Falciatore A."/>
            <person name="Ferrante M."/>
            <person name="Fortunato A.E."/>
            <person name="Gloeckner G."/>
            <person name="Gruber A."/>
            <person name="Hipkin R."/>
            <person name="Janech M."/>
            <person name="Kroth P."/>
            <person name="Leese F."/>
            <person name="Lindquist E."/>
            <person name="Lyon B.R."/>
            <person name="Martin J."/>
            <person name="Mayer C."/>
            <person name="Parker M."/>
            <person name="Quesneville H."/>
            <person name="Raymond J."/>
            <person name="Uhlig C."/>
            <person name="Valentin K.U."/>
            <person name="Worden A.Z."/>
            <person name="Armbrust E.V."/>
            <person name="Bowler C."/>
            <person name="Green B."/>
            <person name="Moulton V."/>
            <person name="Van Oosterhout C."/>
            <person name="Grigoriev I."/>
        </authorList>
    </citation>
    <scope>NUCLEOTIDE SEQUENCE [LARGE SCALE GENOMIC DNA]</scope>
    <source>
        <strain evidence="2 3">CCMP1102</strain>
    </source>
</reference>
<feature type="region of interest" description="Disordered" evidence="1">
    <location>
        <begin position="328"/>
        <end position="359"/>
    </location>
</feature>
<evidence type="ECO:0000256" key="1">
    <source>
        <dbReference type="SAM" id="MobiDB-lite"/>
    </source>
</evidence>
<organism evidence="2 3">
    <name type="scientific">Fragilariopsis cylindrus CCMP1102</name>
    <dbReference type="NCBI Taxonomy" id="635003"/>
    <lineage>
        <taxon>Eukaryota</taxon>
        <taxon>Sar</taxon>
        <taxon>Stramenopiles</taxon>
        <taxon>Ochrophyta</taxon>
        <taxon>Bacillariophyta</taxon>
        <taxon>Bacillariophyceae</taxon>
        <taxon>Bacillariophycidae</taxon>
        <taxon>Bacillariales</taxon>
        <taxon>Bacillariaceae</taxon>
        <taxon>Fragilariopsis</taxon>
    </lineage>
</organism>
<sequence length="550" mass="62013">MSLYANILETMTKIKTMTMLPIQKNSSNNEITAYNNKKMEQQNGSSRITYRVVPGFCPDQQGEAWKCHLVDQKQHQHHPNGNDDLWILFMGDSVGDNMAMFLEQMMIIDYDAAARGISNKTNNNNNNNASIISDEDMVESSLSTTIFRKCNGCGNAPGLHITAPLDDKKGAIAGWRMTGMFLRDAEGWAQPNWNRGWYREDVYTLRAAVHNATTTKVAAVVVNDVDNDNDFGQRNNSNNNNDDDAAAAEGDFDVFVFRIPAAGWIPFSAVTNESLTETITLANELFGIRKVIFVTRHYNNNNNLDAQSHNDLLHTNELVRQFAHRWTTKTNSNSNQHQRQNNNNDNNNTNSNNSRGGNGNGIDAVYVLENGRLNDAMMEFNAQIIGFNTSTVSYIQEAKLGNEKATHSLSVAHVCAERVKDKSTNWKRNSITADGMHLCMNIVGQRINAGLACIMQCAYDIDEQQHHPQSTSDGNNDDNGWACATSCNDRFMSLEHVVILVWKNIKYHPVKFDEILTDLPRCQQSQFSKELMFWLQKEDFEPEMDRNSSI</sequence>
<feature type="compositionally biased region" description="Low complexity" evidence="1">
    <location>
        <begin position="331"/>
        <end position="355"/>
    </location>
</feature>
<evidence type="ECO:0000313" key="3">
    <source>
        <dbReference type="Proteomes" id="UP000095751"/>
    </source>
</evidence>
<dbReference type="AlphaFoldDB" id="A0A1E7EKN3"/>
<name>A0A1E7EKN3_9STRA</name>
<dbReference type="KEGG" id="fcy:FRACYDRAFT_256529"/>